<dbReference type="Gene3D" id="3.90.79.10">
    <property type="entry name" value="Nucleoside Triphosphate Pyrophosphohydrolase"/>
    <property type="match status" value="1"/>
</dbReference>
<dbReference type="PROSITE" id="PS51462">
    <property type="entry name" value="NUDIX"/>
    <property type="match status" value="1"/>
</dbReference>
<dbReference type="CDD" id="cd04662">
    <property type="entry name" value="NUDIX_Hydrolase"/>
    <property type="match status" value="1"/>
</dbReference>
<accession>A0ABQ4CB99</accession>
<proteinExistence type="predicted"/>
<keyword evidence="3" id="KW-1185">Reference proteome</keyword>
<protein>
    <submittedName>
        <fullName evidence="2">NTP pyrophosphohydrolase</fullName>
    </submittedName>
</protein>
<dbReference type="InterPro" id="IPR000086">
    <property type="entry name" value="NUDIX_hydrolase_dom"/>
</dbReference>
<dbReference type="Pfam" id="PF00293">
    <property type="entry name" value="NUDIX"/>
    <property type="match status" value="1"/>
</dbReference>
<dbReference type="EMBL" id="BONC01000050">
    <property type="protein sequence ID" value="GIF59590.1"/>
    <property type="molecule type" value="Genomic_DNA"/>
</dbReference>
<gene>
    <name evidence="2" type="ORF">Air01nite_56850</name>
</gene>
<name>A0ABQ4CB99_9ACTN</name>
<dbReference type="PANTHER" id="PTHR21340">
    <property type="entry name" value="DIADENOSINE 5,5-P1,P4-TETRAPHOSPHATE PYROPHOSPHOHYDROLASE MUTT"/>
    <property type="match status" value="1"/>
</dbReference>
<dbReference type="RefSeq" id="WP_203706418.1">
    <property type="nucleotide sequence ID" value="NZ_BAAALU010000014.1"/>
</dbReference>
<evidence type="ECO:0000259" key="1">
    <source>
        <dbReference type="PROSITE" id="PS51462"/>
    </source>
</evidence>
<organism evidence="2 3">
    <name type="scientific">Asanoa iriomotensis</name>
    <dbReference type="NCBI Taxonomy" id="234613"/>
    <lineage>
        <taxon>Bacteria</taxon>
        <taxon>Bacillati</taxon>
        <taxon>Actinomycetota</taxon>
        <taxon>Actinomycetes</taxon>
        <taxon>Micromonosporales</taxon>
        <taxon>Micromonosporaceae</taxon>
        <taxon>Asanoa</taxon>
    </lineage>
</organism>
<evidence type="ECO:0000313" key="3">
    <source>
        <dbReference type="Proteomes" id="UP000624325"/>
    </source>
</evidence>
<evidence type="ECO:0000313" key="2">
    <source>
        <dbReference type="EMBL" id="GIF59590.1"/>
    </source>
</evidence>
<dbReference type="InterPro" id="IPR051325">
    <property type="entry name" value="Nudix_hydrolase_domain"/>
</dbReference>
<dbReference type="Proteomes" id="UP000624325">
    <property type="component" value="Unassembled WGS sequence"/>
</dbReference>
<dbReference type="SUPFAM" id="SSF55811">
    <property type="entry name" value="Nudix"/>
    <property type="match status" value="1"/>
</dbReference>
<reference evidence="2 3" key="1">
    <citation type="submission" date="2021-01" db="EMBL/GenBank/DDBJ databases">
        <title>Whole genome shotgun sequence of Asanoa iriomotensis NBRC 100142.</title>
        <authorList>
            <person name="Komaki H."/>
            <person name="Tamura T."/>
        </authorList>
    </citation>
    <scope>NUCLEOTIDE SEQUENCE [LARGE SCALE GENOMIC DNA]</scope>
    <source>
        <strain evidence="2 3">NBRC 100142</strain>
    </source>
</reference>
<comment type="caution">
    <text evidence="2">The sequence shown here is derived from an EMBL/GenBank/DDBJ whole genome shotgun (WGS) entry which is preliminary data.</text>
</comment>
<sequence>MAKQSAGILAFKVVDGSVRVLLVHPGGPFWARKDLGAWSIPKGEYEDPADPLESALRELAEETSLEVAAADCVPLGSVKQKGGKVVAAWAVAADFDPARLRSNTFEIEWPPRSGTRREFPEVDRAEWFDLATARQKLVPAQAEFVDRLVAHLSAG</sequence>
<dbReference type="InterPro" id="IPR015797">
    <property type="entry name" value="NUDIX_hydrolase-like_dom_sf"/>
</dbReference>
<dbReference type="PANTHER" id="PTHR21340:SF7">
    <property type="entry name" value="NUDIX HYDROLASE DOMAIN-CONTAINING PROTEIN"/>
    <property type="match status" value="1"/>
</dbReference>
<feature type="domain" description="Nudix hydrolase" evidence="1">
    <location>
        <begin position="1"/>
        <end position="150"/>
    </location>
</feature>